<reference evidence="1 2" key="1">
    <citation type="submission" date="2008-12" db="EMBL/GenBank/DDBJ databases">
        <authorList>
            <person name="Fulton L."/>
            <person name="Clifton S."/>
            <person name="Fulton B."/>
            <person name="Xu J."/>
            <person name="Minx P."/>
            <person name="Pepin K.H."/>
            <person name="Johnson M."/>
            <person name="Bhonagiri V."/>
            <person name="Nash W.E."/>
            <person name="Mardis E.R."/>
            <person name="Wilson R.K."/>
        </authorList>
    </citation>
    <scope>NUCLEOTIDE SEQUENCE [LARGE SCALE GENOMIC DNA]</scope>
    <source>
        <strain evidence="1 2">DSM 18228</strain>
    </source>
</reference>
<evidence type="ECO:0000313" key="1">
    <source>
        <dbReference type="EMBL" id="EEF76696.1"/>
    </source>
</evidence>
<dbReference type="HOGENOM" id="CLU_2950490_0_0_10"/>
<accession>S0FDU1</accession>
<comment type="caution">
    <text evidence="1">The sequence shown here is derived from an EMBL/GenBank/DDBJ whole genome shotgun (WGS) entry which is preliminary data.</text>
</comment>
<dbReference type="Proteomes" id="UP000014073">
    <property type="component" value="Unassembled WGS sequence"/>
</dbReference>
<proteinExistence type="predicted"/>
<dbReference type="AlphaFoldDB" id="S0FDU1"/>
<evidence type="ECO:0000313" key="2">
    <source>
        <dbReference type="Proteomes" id="UP000014073"/>
    </source>
</evidence>
<sequence length="59" mass="7015">MKKRARLFKKDFGLCSQTPKRFDEKPETFFARKKPHCRKQCGSQPKNVYCKKISTPPLR</sequence>
<protein>
    <submittedName>
        <fullName evidence="1">Uncharacterized protein</fullName>
    </submittedName>
</protein>
<organism evidence="1 2">
    <name type="scientific">Phocaeicola coprophilus DSM 18228 = JCM 13818</name>
    <dbReference type="NCBI Taxonomy" id="547042"/>
    <lineage>
        <taxon>Bacteria</taxon>
        <taxon>Pseudomonadati</taxon>
        <taxon>Bacteroidota</taxon>
        <taxon>Bacteroidia</taxon>
        <taxon>Bacteroidales</taxon>
        <taxon>Bacteroidaceae</taxon>
        <taxon>Phocaeicola</taxon>
    </lineage>
</organism>
<gene>
    <name evidence="1" type="ORF">BACCOPRO_02202</name>
</gene>
<dbReference type="EMBL" id="ACBW01000148">
    <property type="protein sequence ID" value="EEF76696.1"/>
    <property type="molecule type" value="Genomic_DNA"/>
</dbReference>
<keyword evidence="2" id="KW-1185">Reference proteome</keyword>
<name>S0FDU1_9BACT</name>